<dbReference type="Pfam" id="PF13410">
    <property type="entry name" value="GST_C_2"/>
    <property type="match status" value="1"/>
</dbReference>
<dbReference type="InterPro" id="IPR004045">
    <property type="entry name" value="Glutathione_S-Trfase_N"/>
</dbReference>
<protein>
    <submittedName>
        <fullName evidence="2">Glutathione S-transferase</fullName>
    </submittedName>
</protein>
<dbReference type="Gene3D" id="1.20.1050.10">
    <property type="match status" value="1"/>
</dbReference>
<evidence type="ECO:0000259" key="1">
    <source>
        <dbReference type="PROSITE" id="PS50404"/>
    </source>
</evidence>
<proteinExistence type="predicted"/>
<dbReference type="PROSITE" id="PS50404">
    <property type="entry name" value="GST_NTER"/>
    <property type="match status" value="1"/>
</dbReference>
<dbReference type="Pfam" id="PF13409">
    <property type="entry name" value="GST_N_2"/>
    <property type="match status" value="1"/>
</dbReference>
<dbReference type="FunFam" id="3.40.30.10:FF:000206">
    <property type="entry name" value="Probable glutathione S-transferase"/>
    <property type="match status" value="1"/>
</dbReference>
<dbReference type="Proteomes" id="UP000252707">
    <property type="component" value="Unassembled WGS sequence"/>
</dbReference>
<dbReference type="OrthoDB" id="9799538at2"/>
<name>A0A369CGJ5_9GAMM</name>
<dbReference type="CDD" id="cd03194">
    <property type="entry name" value="GST_C_3"/>
    <property type="match status" value="1"/>
</dbReference>
<feature type="domain" description="GST N-terminal" evidence="1">
    <location>
        <begin position="4"/>
        <end position="84"/>
    </location>
</feature>
<dbReference type="AlphaFoldDB" id="A0A369CGJ5"/>
<keyword evidence="2" id="KW-0808">Transferase</keyword>
<dbReference type="GO" id="GO:0016034">
    <property type="term" value="F:maleylacetoacetate isomerase activity"/>
    <property type="evidence" value="ECO:0007669"/>
    <property type="project" value="TreeGrafter"/>
</dbReference>
<evidence type="ECO:0000313" key="2">
    <source>
        <dbReference type="EMBL" id="RCX33190.1"/>
    </source>
</evidence>
<dbReference type="GO" id="GO:0004364">
    <property type="term" value="F:glutathione transferase activity"/>
    <property type="evidence" value="ECO:0007669"/>
    <property type="project" value="TreeGrafter"/>
</dbReference>
<dbReference type="RefSeq" id="WP_114278058.1">
    <property type="nucleotide sequence ID" value="NZ_QPJY01000001.1"/>
</dbReference>
<dbReference type="SFLD" id="SFLDS00019">
    <property type="entry name" value="Glutathione_Transferase_(cytos"/>
    <property type="match status" value="1"/>
</dbReference>
<comment type="caution">
    <text evidence="2">The sequence shown here is derived from an EMBL/GenBank/DDBJ whole genome shotgun (WGS) entry which is preliminary data.</text>
</comment>
<dbReference type="InterPro" id="IPR040079">
    <property type="entry name" value="Glutathione_S-Trfase"/>
</dbReference>
<dbReference type="SUPFAM" id="SSF52833">
    <property type="entry name" value="Thioredoxin-like"/>
    <property type="match status" value="1"/>
</dbReference>
<keyword evidence="3" id="KW-1185">Reference proteome</keyword>
<dbReference type="InterPro" id="IPR036282">
    <property type="entry name" value="Glutathione-S-Trfase_C_sf"/>
</dbReference>
<dbReference type="SUPFAM" id="SSF47616">
    <property type="entry name" value="GST C-terminal domain-like"/>
    <property type="match status" value="1"/>
</dbReference>
<dbReference type="GO" id="GO:0006749">
    <property type="term" value="P:glutathione metabolic process"/>
    <property type="evidence" value="ECO:0007669"/>
    <property type="project" value="TreeGrafter"/>
</dbReference>
<dbReference type="GO" id="GO:0006559">
    <property type="term" value="P:L-phenylalanine catabolic process"/>
    <property type="evidence" value="ECO:0007669"/>
    <property type="project" value="TreeGrafter"/>
</dbReference>
<dbReference type="PANTHER" id="PTHR42673">
    <property type="entry name" value="MALEYLACETOACETATE ISOMERASE"/>
    <property type="match status" value="1"/>
</dbReference>
<accession>A0A369CGJ5</accession>
<dbReference type="Gene3D" id="3.40.30.10">
    <property type="entry name" value="Glutaredoxin"/>
    <property type="match status" value="1"/>
</dbReference>
<dbReference type="EMBL" id="QPJY01000001">
    <property type="protein sequence ID" value="RCX33190.1"/>
    <property type="molecule type" value="Genomic_DNA"/>
</dbReference>
<organism evidence="2 3">
    <name type="scientific">Thioalbus denitrificans</name>
    <dbReference type="NCBI Taxonomy" id="547122"/>
    <lineage>
        <taxon>Bacteria</taxon>
        <taxon>Pseudomonadati</taxon>
        <taxon>Pseudomonadota</taxon>
        <taxon>Gammaproteobacteria</taxon>
        <taxon>Chromatiales</taxon>
        <taxon>Ectothiorhodospiraceae</taxon>
        <taxon>Thioalbus</taxon>
    </lineage>
</organism>
<gene>
    <name evidence="2" type="ORF">DFQ59_101489</name>
</gene>
<dbReference type="InterPro" id="IPR036249">
    <property type="entry name" value="Thioredoxin-like_sf"/>
</dbReference>
<reference evidence="2 3" key="1">
    <citation type="submission" date="2018-07" db="EMBL/GenBank/DDBJ databases">
        <title>Genomic Encyclopedia of Type Strains, Phase IV (KMG-IV): sequencing the most valuable type-strain genomes for metagenomic binning, comparative biology and taxonomic classification.</title>
        <authorList>
            <person name="Goeker M."/>
        </authorList>
    </citation>
    <scope>NUCLEOTIDE SEQUENCE [LARGE SCALE GENOMIC DNA]</scope>
    <source>
        <strain evidence="2 3">DSM 26407</strain>
    </source>
</reference>
<dbReference type="PANTHER" id="PTHR42673:SF4">
    <property type="entry name" value="MALEYLACETOACETATE ISOMERASE"/>
    <property type="match status" value="1"/>
</dbReference>
<sequence length="222" mass="24592">MPELTLVIGNKNYSSWSLRPWLVLRHFGVPFEEVRLPLDTREFELNIGRYSPSGRVPVLLDGGLRVWESLAICEYVAERYVMGEAWPGDREARAVARAVSCEMHAGFAALRSELPMNCRDRRTGVVPTPAARADIDRITALWHDCRSRWGGAGPWLFGEFSIADAMYAPVALRFATYGVDIPAAAEAYVGALLAHPALQEWVVEARAEPELLESGERGIAAP</sequence>
<evidence type="ECO:0000313" key="3">
    <source>
        <dbReference type="Proteomes" id="UP000252707"/>
    </source>
</evidence>
<dbReference type="CDD" id="cd03043">
    <property type="entry name" value="GST_N_1"/>
    <property type="match status" value="1"/>
</dbReference>